<keyword evidence="3" id="KW-0813">Transport</keyword>
<dbReference type="PANTHER" id="PTHR19384:SF17">
    <property type="entry name" value="NADPH--CYTOCHROME P450 REDUCTASE"/>
    <property type="match status" value="1"/>
</dbReference>
<feature type="domain" description="Flavodoxin-like" evidence="5">
    <location>
        <begin position="47"/>
        <end position="189"/>
    </location>
</feature>
<evidence type="ECO:0000259" key="6">
    <source>
        <dbReference type="PROSITE" id="PS51384"/>
    </source>
</evidence>
<dbReference type="PRINTS" id="PR00369">
    <property type="entry name" value="FLAVODOXIN"/>
</dbReference>
<dbReference type="GO" id="GO:0010181">
    <property type="term" value="F:FMN binding"/>
    <property type="evidence" value="ECO:0007669"/>
    <property type="project" value="InterPro"/>
</dbReference>
<dbReference type="SUPFAM" id="SSF52218">
    <property type="entry name" value="Flavoproteins"/>
    <property type="match status" value="1"/>
</dbReference>
<dbReference type="InterPro" id="IPR039261">
    <property type="entry name" value="FNR_nucleotide-bd"/>
</dbReference>
<dbReference type="SUPFAM" id="SSF52343">
    <property type="entry name" value="Ferredoxin reductase-like, C-terminal NADP-linked domain"/>
    <property type="match status" value="1"/>
</dbReference>
<dbReference type="Gene3D" id="2.40.30.10">
    <property type="entry name" value="Translation factors"/>
    <property type="match status" value="1"/>
</dbReference>
<dbReference type="InterPro" id="IPR008254">
    <property type="entry name" value="Flavodoxin/NO_synth"/>
</dbReference>
<dbReference type="Proteomes" id="UP000196138">
    <property type="component" value="Chromosome"/>
</dbReference>
<dbReference type="PROSITE" id="PS50902">
    <property type="entry name" value="FLAVODOXIN_LIKE"/>
    <property type="match status" value="1"/>
</dbReference>
<evidence type="ECO:0000256" key="3">
    <source>
        <dbReference type="ARBA" id="ARBA00022982"/>
    </source>
</evidence>
<dbReference type="KEGG" id="cser:CCO03_11860"/>
<dbReference type="AlphaFoldDB" id="A0A1Y0EPU5"/>
<evidence type="ECO:0000313" key="7">
    <source>
        <dbReference type="EMBL" id="ARU05282.1"/>
    </source>
</evidence>
<dbReference type="InterPro" id="IPR029039">
    <property type="entry name" value="Flavoprotein-like_sf"/>
</dbReference>
<protein>
    <recommendedName>
        <fullName evidence="4">NADPH--hemoprotein reductase</fullName>
        <ecNumber evidence="4">1.6.2.4</ecNumber>
    </recommendedName>
</protein>
<evidence type="ECO:0000259" key="5">
    <source>
        <dbReference type="PROSITE" id="PS50902"/>
    </source>
</evidence>
<evidence type="ECO:0000256" key="1">
    <source>
        <dbReference type="ARBA" id="ARBA00022630"/>
    </source>
</evidence>
<dbReference type="GO" id="GO:0003958">
    <property type="term" value="F:NADPH-hemoprotein reductase activity"/>
    <property type="evidence" value="ECO:0007669"/>
    <property type="project" value="UniProtKB-EC"/>
</dbReference>
<dbReference type="EC" id="1.6.2.4" evidence="4"/>
<keyword evidence="1" id="KW-0285">Flavoprotein</keyword>
<dbReference type="Pfam" id="PF00258">
    <property type="entry name" value="Flavodoxin_1"/>
    <property type="match status" value="1"/>
</dbReference>
<dbReference type="SUPFAM" id="SSF63380">
    <property type="entry name" value="Riboflavin synthase domain-like"/>
    <property type="match status" value="1"/>
</dbReference>
<accession>A0A1Y0EPU5</accession>
<dbReference type="PANTHER" id="PTHR19384">
    <property type="entry name" value="NITRIC OXIDE SYNTHASE-RELATED"/>
    <property type="match status" value="1"/>
</dbReference>
<evidence type="ECO:0000256" key="2">
    <source>
        <dbReference type="ARBA" id="ARBA00022643"/>
    </source>
</evidence>
<feature type="domain" description="FAD-binding FR-type" evidence="6">
    <location>
        <begin position="200"/>
        <end position="320"/>
    </location>
</feature>
<dbReference type="Gene3D" id="3.40.50.360">
    <property type="match status" value="1"/>
</dbReference>
<keyword evidence="2" id="KW-0288">FMN</keyword>
<evidence type="ECO:0000256" key="4">
    <source>
        <dbReference type="ARBA" id="ARBA00023797"/>
    </source>
</evidence>
<dbReference type="InterPro" id="IPR001709">
    <property type="entry name" value="Flavoprot_Pyr_Nucl_cyt_Rdtase"/>
</dbReference>
<dbReference type="InterPro" id="IPR017938">
    <property type="entry name" value="Riboflavin_synthase-like_b-brl"/>
</dbReference>
<dbReference type="PRINTS" id="PR00371">
    <property type="entry name" value="FPNCR"/>
</dbReference>
<dbReference type="InterPro" id="IPR001094">
    <property type="entry name" value="Flavdoxin-like"/>
</dbReference>
<reference evidence="7 8" key="1">
    <citation type="submission" date="2017-05" db="EMBL/GenBank/DDBJ databases">
        <authorList>
            <person name="Song R."/>
            <person name="Chenine A.L."/>
            <person name="Ruprecht R.M."/>
        </authorList>
    </citation>
    <scope>NUCLEOTIDE SEQUENCE [LARGE SCALE GENOMIC DNA]</scope>
    <source>
        <strain evidence="7 8">DSM 26136</strain>
    </source>
</reference>
<gene>
    <name evidence="7" type="ORF">CCO03_11860</name>
</gene>
<dbReference type="RefSeq" id="WP_087281286.1">
    <property type="nucleotide sequence ID" value="NZ_CP021455.1"/>
</dbReference>
<dbReference type="OrthoDB" id="9816402at2"/>
<proteinExistence type="predicted"/>
<dbReference type="InterPro" id="IPR017927">
    <property type="entry name" value="FAD-bd_FR_type"/>
</dbReference>
<dbReference type="Gene3D" id="3.40.50.80">
    <property type="entry name" value="Nucleotide-binding domain of ferredoxin-NADP reductase (FNR) module"/>
    <property type="match status" value="1"/>
</dbReference>
<dbReference type="EMBL" id="CP021455">
    <property type="protein sequence ID" value="ARU05282.1"/>
    <property type="molecule type" value="Genomic_DNA"/>
</dbReference>
<organism evidence="7 8">
    <name type="scientific">Comamonas serinivorans</name>
    <dbReference type="NCBI Taxonomy" id="1082851"/>
    <lineage>
        <taxon>Bacteria</taxon>
        <taxon>Pseudomonadati</taxon>
        <taxon>Pseudomonadota</taxon>
        <taxon>Betaproteobacteria</taxon>
        <taxon>Burkholderiales</taxon>
        <taxon>Comamonadaceae</taxon>
        <taxon>Comamonas</taxon>
    </lineage>
</organism>
<keyword evidence="8" id="KW-1185">Reference proteome</keyword>
<sequence>MTARLMLALALVLAYAAVCARIAWRWRQGQADQRARVQAVSDPRARTLVVHGSQGGTAEQLALQTAQGLRAQGQAVRLLALNAVTPATLTGLDQLWLVVSTYGEGDAPDGASVFADAVMGQPDAAHVAPWPALRFGVLALGDRQYAQFCAFGHRVHRWLGARGAQAAFAPVEVDNGDPAALARWQALLGLAEDDVGLAGAPFARWTLSRREHLNPGSQGHPLHALTLLPADGPLPTWQAGDLLQLLPEGDEAGEAGKRPREYSIASTPAQGSVCLLVRHAHQQDEQGQWHQGLASSQLCGLPPGSTWRARIKPHAGFRIGPNAERPLVLIGNGSGLAGLHAHILAREGQAAPWPGIWLIYGERQRAHDAAYAPTWQTWLDQGLLSRLDLSYSRDGEAVRHVQDLVRQQADRLRDWVARDAAIYVCGSLHGMAGDVDAALRAVLGDGEVRHMLAAGRYRRDVY</sequence>
<keyword evidence="3" id="KW-0249">Electron transport</keyword>
<dbReference type="GO" id="GO:0050660">
    <property type="term" value="F:flavin adenine dinucleotide binding"/>
    <property type="evidence" value="ECO:0007669"/>
    <property type="project" value="TreeGrafter"/>
</dbReference>
<dbReference type="GO" id="GO:0005829">
    <property type="term" value="C:cytosol"/>
    <property type="evidence" value="ECO:0007669"/>
    <property type="project" value="TreeGrafter"/>
</dbReference>
<evidence type="ECO:0000313" key="8">
    <source>
        <dbReference type="Proteomes" id="UP000196138"/>
    </source>
</evidence>
<dbReference type="PROSITE" id="PS51384">
    <property type="entry name" value="FAD_FR"/>
    <property type="match status" value="1"/>
</dbReference>
<name>A0A1Y0EPU5_9BURK</name>